<protein>
    <submittedName>
        <fullName evidence="4">NAD(P)H-quinone oxidoreductase</fullName>
    </submittedName>
</protein>
<evidence type="ECO:0000256" key="2">
    <source>
        <dbReference type="ARBA" id="ARBA00023002"/>
    </source>
</evidence>
<dbReference type="Pfam" id="PF08240">
    <property type="entry name" value="ADH_N"/>
    <property type="match status" value="1"/>
</dbReference>
<dbReference type="NCBIfam" id="TIGR02824">
    <property type="entry name" value="quinone_pig3"/>
    <property type="match status" value="1"/>
</dbReference>
<keyword evidence="2" id="KW-0560">Oxidoreductase</keyword>
<evidence type="ECO:0000256" key="1">
    <source>
        <dbReference type="ARBA" id="ARBA00022857"/>
    </source>
</evidence>
<gene>
    <name evidence="4" type="ORF">V6617_08055</name>
</gene>
<evidence type="ECO:0000259" key="3">
    <source>
        <dbReference type="SMART" id="SM00829"/>
    </source>
</evidence>
<dbReference type="SMART" id="SM00829">
    <property type="entry name" value="PKS_ER"/>
    <property type="match status" value="1"/>
</dbReference>
<dbReference type="Gene3D" id="3.40.50.720">
    <property type="entry name" value="NAD(P)-binding Rossmann-like Domain"/>
    <property type="match status" value="1"/>
</dbReference>
<dbReference type="InterPro" id="IPR036291">
    <property type="entry name" value="NAD(P)-bd_dom_sf"/>
</dbReference>
<sequence>MTEAMRVIEIAGAGGPEVLRMAERPRPEPRPDEVRIKVAAIGLNRPDIQQRRGLYPPPPDASDLPGLDVAGTVDAVGQGVDTAILGRQVCALTNGGGYAEFCCVPAVQTMPVPQGFSIEEAASLPEVFFTAWNNIVLLARFADKETLLIQGGSSGVGLAATQIARHLFDGTVIVTASTPEKRQLCLEFGASHAFDYRDPGWTDQVRAATGGQGVDVILDGQAGPYTQPELDLLRSDGRLVLIASHLGKTAAINLNGIVRRRLTLTGSTLRPRSPAYKGQIASQLTDRVWPLIETGQIRTHIHEVFAFDDMRRAHALMDSNDQMGKVVVRVAP</sequence>
<dbReference type="InterPro" id="IPR014189">
    <property type="entry name" value="Quinone_OxRdtase_PIG3"/>
</dbReference>
<name>A0ABZ2IA95_9HYPH</name>
<reference evidence="4 5" key="1">
    <citation type="submission" date="2024-02" db="EMBL/GenBank/DDBJ databases">
        <title>Complete genome sequence of Pelagibacterium nitratireducens ZH15.</title>
        <authorList>
            <person name="Zhao L.H."/>
        </authorList>
    </citation>
    <scope>NUCLEOTIDE SEQUENCE [LARGE SCALE GENOMIC DNA]</scope>
    <source>
        <strain evidence="4 5">ZH15</strain>
    </source>
</reference>
<dbReference type="Gene3D" id="3.90.180.10">
    <property type="entry name" value="Medium-chain alcohol dehydrogenases, catalytic domain"/>
    <property type="match status" value="1"/>
</dbReference>
<dbReference type="InterPro" id="IPR020843">
    <property type="entry name" value="ER"/>
</dbReference>
<proteinExistence type="predicted"/>
<dbReference type="CDD" id="cd05276">
    <property type="entry name" value="p53_inducible_oxidoreductase"/>
    <property type="match status" value="1"/>
</dbReference>
<dbReference type="PANTHER" id="PTHR48106:SF8">
    <property type="entry name" value="OS02G0805600 PROTEIN"/>
    <property type="match status" value="1"/>
</dbReference>
<dbReference type="InterPro" id="IPR013149">
    <property type="entry name" value="ADH-like_C"/>
</dbReference>
<keyword evidence="1" id="KW-0521">NADP</keyword>
<dbReference type="SUPFAM" id="SSF50129">
    <property type="entry name" value="GroES-like"/>
    <property type="match status" value="1"/>
</dbReference>
<dbReference type="PANTHER" id="PTHR48106">
    <property type="entry name" value="QUINONE OXIDOREDUCTASE PIG3-RELATED"/>
    <property type="match status" value="1"/>
</dbReference>
<dbReference type="InterPro" id="IPR011032">
    <property type="entry name" value="GroES-like_sf"/>
</dbReference>
<feature type="domain" description="Enoyl reductase (ER)" evidence="3">
    <location>
        <begin position="14"/>
        <end position="328"/>
    </location>
</feature>
<evidence type="ECO:0000313" key="4">
    <source>
        <dbReference type="EMBL" id="WWT34405.1"/>
    </source>
</evidence>
<evidence type="ECO:0000313" key="5">
    <source>
        <dbReference type="Proteomes" id="UP001369958"/>
    </source>
</evidence>
<dbReference type="Pfam" id="PF00107">
    <property type="entry name" value="ADH_zinc_N"/>
    <property type="match status" value="1"/>
</dbReference>
<organism evidence="4 5">
    <name type="scientific">Pelagibacterium nitratireducens</name>
    <dbReference type="NCBI Taxonomy" id="1046114"/>
    <lineage>
        <taxon>Bacteria</taxon>
        <taxon>Pseudomonadati</taxon>
        <taxon>Pseudomonadota</taxon>
        <taxon>Alphaproteobacteria</taxon>
        <taxon>Hyphomicrobiales</taxon>
        <taxon>Devosiaceae</taxon>
        <taxon>Pelagibacterium</taxon>
    </lineage>
</organism>
<dbReference type="Proteomes" id="UP001369958">
    <property type="component" value="Chromosome"/>
</dbReference>
<dbReference type="EMBL" id="CP146275">
    <property type="protein sequence ID" value="WWT34405.1"/>
    <property type="molecule type" value="Genomic_DNA"/>
</dbReference>
<dbReference type="SUPFAM" id="SSF51735">
    <property type="entry name" value="NAD(P)-binding Rossmann-fold domains"/>
    <property type="match status" value="1"/>
</dbReference>
<accession>A0ABZ2IA95</accession>
<keyword evidence="5" id="KW-1185">Reference proteome</keyword>
<dbReference type="RefSeq" id="WP_338610303.1">
    <property type="nucleotide sequence ID" value="NZ_CP146275.1"/>
</dbReference>
<dbReference type="InterPro" id="IPR013154">
    <property type="entry name" value="ADH-like_N"/>
</dbReference>